<dbReference type="AlphaFoldDB" id="A0A4Y1ZII9"/>
<evidence type="ECO:0000313" key="1">
    <source>
        <dbReference type="EMBL" id="GAY79002.1"/>
    </source>
</evidence>
<dbReference type="EMBL" id="BEXB01000076">
    <property type="protein sequence ID" value="GAY79002.1"/>
    <property type="molecule type" value="Genomic_DNA"/>
</dbReference>
<dbReference type="Proteomes" id="UP000319716">
    <property type="component" value="Unassembled WGS sequence"/>
</dbReference>
<organism evidence="1 2">
    <name type="scientific">Sporolactobacillus inulinus</name>
    <dbReference type="NCBI Taxonomy" id="2078"/>
    <lineage>
        <taxon>Bacteria</taxon>
        <taxon>Bacillati</taxon>
        <taxon>Bacillota</taxon>
        <taxon>Bacilli</taxon>
        <taxon>Bacillales</taxon>
        <taxon>Sporolactobacillaceae</taxon>
        <taxon>Sporolactobacillus</taxon>
    </lineage>
</organism>
<name>A0A4Y1ZII9_9BACL</name>
<protein>
    <submittedName>
        <fullName evidence="1">Uncharacterized protein</fullName>
    </submittedName>
</protein>
<sequence length="47" mass="5385">MKFFEWGGKSAEQNEARGEHFDSSDDFFVEMMGAEIFIGRHAKLLST</sequence>
<proteinExistence type="predicted"/>
<gene>
    <name evidence="1" type="ORF">NBRC111894_4556</name>
</gene>
<accession>A0A4Y1ZII9</accession>
<comment type="caution">
    <text evidence="1">The sequence shown here is derived from an EMBL/GenBank/DDBJ whole genome shotgun (WGS) entry which is preliminary data.</text>
</comment>
<evidence type="ECO:0000313" key="2">
    <source>
        <dbReference type="Proteomes" id="UP000319716"/>
    </source>
</evidence>
<reference evidence="1 2" key="1">
    <citation type="submission" date="2017-11" db="EMBL/GenBank/DDBJ databases">
        <title>Draft Genome Sequence of Sporolactobacillus inulinus NBRC 111894 Isolated from Koso, a Japanese Sugar-Vegetable Fermented Beverage.</title>
        <authorList>
            <person name="Chiou T.Y."/>
            <person name="Oshima K."/>
            <person name="Suda W."/>
            <person name="Hattori M."/>
            <person name="Takahashi T."/>
        </authorList>
    </citation>
    <scope>NUCLEOTIDE SEQUENCE [LARGE SCALE GENOMIC DNA]</scope>
    <source>
        <strain evidence="1 2">NBRC111894</strain>
    </source>
</reference>